<name>A0A931GVD7_9BACT</name>
<keyword evidence="1" id="KW-0732">Signal</keyword>
<organism evidence="2 3">
    <name type="scientific">Panacibacter microcysteis</name>
    <dbReference type="NCBI Taxonomy" id="2793269"/>
    <lineage>
        <taxon>Bacteria</taxon>
        <taxon>Pseudomonadati</taxon>
        <taxon>Bacteroidota</taxon>
        <taxon>Chitinophagia</taxon>
        <taxon>Chitinophagales</taxon>
        <taxon>Chitinophagaceae</taxon>
        <taxon>Panacibacter</taxon>
    </lineage>
</organism>
<evidence type="ECO:0008006" key="4">
    <source>
        <dbReference type="Google" id="ProtNLM"/>
    </source>
</evidence>
<dbReference type="AlphaFoldDB" id="A0A931GVD7"/>
<accession>A0A931GVD7</accession>
<protein>
    <recommendedName>
        <fullName evidence="4">YD repeat-containing protein</fullName>
    </recommendedName>
</protein>
<sequence>MNMYRLAACFSGIILWFCSAGQPVNTNFLPKIGASSPEAMAMEKFVSYPVSLFTGATSVSVPIYTINVNGMKVPISLDYHASGIKVSEEASWVGLGWSLNAGGAINRNMRSLPDEISGYLDGEPLRTGGFLPNDPNDVLYLRLLSEHTIDGEPDIYSYNFPGHSGKFYHANQSSAPENVKIIPYSAIKIITSFFNGMQFTILDEAGIEYRFVDAPEITSPADGPYSYYSSWMLTEMISADKADTIKFSYSFEEFDAVGELMDYVSVTDRVLQDTRLNSECHNSYQERVTPGTSQRTSSIITAKLVGISFPGGKVEFVKNGNMRADIPNSKSLYQIKIFEKNLITNTDILLKYINLNQSYFLNNSVINPFNKYRLRLDAVVEYNAGNTSEKTYSFEYNTAQLLPDYAESRSKDYWGYFNNKANSSLVPRQFIALLSAELGNEQPSVWIGGAENGRVPDPIFNQACILKKVNFPTGGSASFEYETNKYYNYETGTVDYGGGVRIKQINHFDEYGKLALKKTYKYGKNENGYGRIIIPLPTRSFVSEEMHYPTTSCLSAGYCRVRNFSSSPSYSVDPFDGASVGYEEVAEYEGDDNNNNGKTVYQYSFYEDAFTSTYAYSKPNVVSYHYKRGELLHKYVYQSLSPGNYKLLQHTHNGYGAFPDNSAGAVDIVAFRKAYFDNGSNWNGFIEYDYNSYSVMQGDNRLISTIDTLWSQKGDLYTINKSEYTYGNINHQQITQIKQYVSGGDIITVNQKYPHDFVSTTVYNEMVNQAHIINPVIEKTELKNSFQRSLLKTNYKKWANYQYLPETIQQKIGTNLLETRATFYAYDNHSNVLSMAKQNDTRTSFLWAYKKSLLVAEAKNALHNELFFDSFEEDAEWDNNLITYDNTKSHTGNYAGKITKPTAGEQVAYSNKWLTIAITTPTRFRYSGWIYSEGPTADIFLFMKRTGETGLYSYVDHVTTTTTGKWVFVEKDFTVPADVTTISLRLDNNGGGNIWFDDLRLHRANAFVSTYTYKPLVGMTAQIDINNNTQFYEYDTYNRLKLIKDLNGNVIKTIDYKLKSSTPY</sequence>
<dbReference type="SUPFAM" id="SSF49785">
    <property type="entry name" value="Galactose-binding domain-like"/>
    <property type="match status" value="1"/>
</dbReference>
<dbReference type="InterPro" id="IPR008979">
    <property type="entry name" value="Galactose-bd-like_sf"/>
</dbReference>
<evidence type="ECO:0000313" key="2">
    <source>
        <dbReference type="EMBL" id="MBG9374983.1"/>
    </source>
</evidence>
<feature type="chain" id="PRO_5036713095" description="YD repeat-containing protein" evidence="1">
    <location>
        <begin position="21"/>
        <end position="1064"/>
    </location>
</feature>
<reference evidence="2" key="1">
    <citation type="submission" date="2020-11" db="EMBL/GenBank/DDBJ databases">
        <title>Bacterial whole genome sequence for Panacibacter sp. DH6.</title>
        <authorList>
            <person name="Le V."/>
            <person name="Ko S."/>
            <person name="Ahn C.-Y."/>
            <person name="Oh H.-M."/>
        </authorList>
    </citation>
    <scope>NUCLEOTIDE SEQUENCE</scope>
    <source>
        <strain evidence="2">DH6</strain>
    </source>
</reference>
<dbReference type="Gene3D" id="2.60.120.260">
    <property type="entry name" value="Galactose-binding domain-like"/>
    <property type="match status" value="1"/>
</dbReference>
<dbReference type="Proteomes" id="UP000628448">
    <property type="component" value="Unassembled WGS sequence"/>
</dbReference>
<feature type="signal peptide" evidence="1">
    <location>
        <begin position="1"/>
        <end position="20"/>
    </location>
</feature>
<evidence type="ECO:0000313" key="3">
    <source>
        <dbReference type="Proteomes" id="UP000628448"/>
    </source>
</evidence>
<keyword evidence="3" id="KW-1185">Reference proteome</keyword>
<dbReference type="EMBL" id="JADWYR010000001">
    <property type="protein sequence ID" value="MBG9374983.1"/>
    <property type="molecule type" value="Genomic_DNA"/>
</dbReference>
<gene>
    <name evidence="2" type="ORF">I5907_02000</name>
</gene>
<evidence type="ECO:0000256" key="1">
    <source>
        <dbReference type="SAM" id="SignalP"/>
    </source>
</evidence>
<proteinExistence type="predicted"/>
<dbReference type="RefSeq" id="WP_196989064.1">
    <property type="nucleotide sequence ID" value="NZ_JADWYR010000001.1"/>
</dbReference>
<comment type="caution">
    <text evidence="2">The sequence shown here is derived from an EMBL/GenBank/DDBJ whole genome shotgun (WGS) entry which is preliminary data.</text>
</comment>